<name>A0A2U1KXA1_ARTAN</name>
<organism evidence="5 6">
    <name type="scientific">Artemisia annua</name>
    <name type="common">Sweet wormwood</name>
    <dbReference type="NCBI Taxonomy" id="35608"/>
    <lineage>
        <taxon>Eukaryota</taxon>
        <taxon>Viridiplantae</taxon>
        <taxon>Streptophyta</taxon>
        <taxon>Embryophyta</taxon>
        <taxon>Tracheophyta</taxon>
        <taxon>Spermatophyta</taxon>
        <taxon>Magnoliopsida</taxon>
        <taxon>eudicotyledons</taxon>
        <taxon>Gunneridae</taxon>
        <taxon>Pentapetalae</taxon>
        <taxon>asterids</taxon>
        <taxon>campanulids</taxon>
        <taxon>Asterales</taxon>
        <taxon>Asteraceae</taxon>
        <taxon>Asteroideae</taxon>
        <taxon>Anthemideae</taxon>
        <taxon>Artemisiinae</taxon>
        <taxon>Artemisia</taxon>
    </lineage>
</organism>
<dbReference type="Proteomes" id="UP000245207">
    <property type="component" value="Unassembled WGS sequence"/>
</dbReference>
<protein>
    <submittedName>
        <fullName evidence="5">PRONE domain-containing protein</fullName>
    </submittedName>
</protein>
<dbReference type="InterPro" id="IPR005512">
    <property type="entry name" value="PRONE_dom"/>
</dbReference>
<gene>
    <name evidence="5" type="ORF">CTI12_AA532580</name>
</gene>
<evidence type="ECO:0000259" key="4">
    <source>
        <dbReference type="PROSITE" id="PS51334"/>
    </source>
</evidence>
<dbReference type="STRING" id="35608.A0A2U1KXA1"/>
<dbReference type="GO" id="GO:0005085">
    <property type="term" value="F:guanyl-nucleotide exchange factor activity"/>
    <property type="evidence" value="ECO:0007669"/>
    <property type="project" value="UniProtKB-UniRule"/>
</dbReference>
<reference evidence="5 6" key="1">
    <citation type="journal article" date="2018" name="Mol. Plant">
        <title>The genome of Artemisia annua provides insight into the evolution of Asteraceae family and artemisinin biosynthesis.</title>
        <authorList>
            <person name="Shen Q."/>
            <person name="Zhang L."/>
            <person name="Liao Z."/>
            <person name="Wang S."/>
            <person name="Yan T."/>
            <person name="Shi P."/>
            <person name="Liu M."/>
            <person name="Fu X."/>
            <person name="Pan Q."/>
            <person name="Wang Y."/>
            <person name="Lv Z."/>
            <person name="Lu X."/>
            <person name="Zhang F."/>
            <person name="Jiang W."/>
            <person name="Ma Y."/>
            <person name="Chen M."/>
            <person name="Hao X."/>
            <person name="Li L."/>
            <person name="Tang Y."/>
            <person name="Lv G."/>
            <person name="Zhou Y."/>
            <person name="Sun X."/>
            <person name="Brodelius P.E."/>
            <person name="Rose J.K.C."/>
            <person name="Tang K."/>
        </authorList>
    </citation>
    <scope>NUCLEOTIDE SEQUENCE [LARGE SCALE GENOMIC DNA]</scope>
    <source>
        <strain evidence="6">cv. Huhao1</strain>
        <tissue evidence="5">Leaf</tissue>
    </source>
</reference>
<accession>A0A2U1KXA1</accession>
<proteinExistence type="predicted"/>
<dbReference type="PROSITE" id="PS51334">
    <property type="entry name" value="PRONE"/>
    <property type="match status" value="1"/>
</dbReference>
<dbReference type="AlphaFoldDB" id="A0A2U1KXA1"/>
<dbReference type="InterPro" id="IPR038937">
    <property type="entry name" value="RopGEF"/>
</dbReference>
<feature type="region of interest" description="Disordered" evidence="3">
    <location>
        <begin position="46"/>
        <end position="82"/>
    </location>
</feature>
<dbReference type="EMBL" id="PKPP01013117">
    <property type="protein sequence ID" value="PWA41385.1"/>
    <property type="molecule type" value="Genomic_DNA"/>
</dbReference>
<dbReference type="PANTHER" id="PTHR33101:SF2">
    <property type="entry name" value="ROP GUANINE NUCLEOTIDE EXCHANGE FACTOR 14"/>
    <property type="match status" value="1"/>
</dbReference>
<sequence>MIASHQKCDYKPGKKLDLAANPAHESVDNNYQVMRTLEAMVVISQSEAAAAHSQPTSSRRHHTGQHQRRATDSHPDVPVDPPSVVHCRVPIGGLSNGERKKLIKEVALVHQVFKAAKSMNQTILLEMPIPKIIGEALPKSLKDGENFVEDGVLGHIDVLCHGMASL</sequence>
<keyword evidence="1 2" id="KW-0344">Guanine-nucleotide releasing factor</keyword>
<dbReference type="Gene3D" id="1.20.58.2010">
    <property type="entry name" value="PRONE domain, subdomain 1"/>
    <property type="match status" value="1"/>
</dbReference>
<evidence type="ECO:0000313" key="5">
    <source>
        <dbReference type="EMBL" id="PWA41385.1"/>
    </source>
</evidence>
<evidence type="ECO:0000256" key="2">
    <source>
        <dbReference type="PROSITE-ProRule" id="PRU00663"/>
    </source>
</evidence>
<dbReference type="Pfam" id="PF03759">
    <property type="entry name" value="PRONE"/>
    <property type="match status" value="1"/>
</dbReference>
<keyword evidence="6" id="KW-1185">Reference proteome</keyword>
<comment type="caution">
    <text evidence="5">The sequence shown here is derived from an EMBL/GenBank/DDBJ whole genome shotgun (WGS) entry which is preliminary data.</text>
</comment>
<evidence type="ECO:0000256" key="1">
    <source>
        <dbReference type="ARBA" id="ARBA00022658"/>
    </source>
</evidence>
<feature type="compositionally biased region" description="Polar residues" evidence="3">
    <location>
        <begin position="46"/>
        <end position="57"/>
    </location>
</feature>
<feature type="domain" description="PRONE" evidence="4">
    <location>
        <begin position="88"/>
        <end position="166"/>
    </location>
</feature>
<dbReference type="PANTHER" id="PTHR33101">
    <property type="entry name" value="ROP GUANINE NUCLEOTIDE EXCHANGE FACTOR 1"/>
    <property type="match status" value="1"/>
</dbReference>
<evidence type="ECO:0000313" key="6">
    <source>
        <dbReference type="Proteomes" id="UP000245207"/>
    </source>
</evidence>
<feature type="compositionally biased region" description="Basic residues" evidence="3">
    <location>
        <begin position="58"/>
        <end position="68"/>
    </location>
</feature>
<evidence type="ECO:0000256" key="3">
    <source>
        <dbReference type="SAM" id="MobiDB-lite"/>
    </source>
</evidence>